<dbReference type="AlphaFoldDB" id="A0A0D2DUG6"/>
<sequence length="282" mass="31004">MTSEHSMPSDSSSSKPWNWCGTEPSSKINEADQAPIPGTGGMATPGGKTRYPCVTQSGLQETIGEPPSGEQSGDSEGRDQIVLGVGPLIPRWTASTSNPTKLLYFAIRDGFPSDSDFQHAVTAFQQAADEWNAIGFGVNISRTTNRALANFVVRYFKPAVDEGVLASAFFPNDVDDVLVYHKTLVEPEWRAILKNTFLHEVGHIIGLRHEFAIEPDSAGHGPERTPAKQFGSKNPSSVMSYEDVNNIQDTDRHDVQEFYKLPNNSEIDGVKIRDYVPKPLRQ</sequence>
<reference evidence="2 3" key="1">
    <citation type="submission" date="2015-01" db="EMBL/GenBank/DDBJ databases">
        <title>The Genome Sequence of Capronia semiimmersa CBS27337.</title>
        <authorList>
            <consortium name="The Broad Institute Genomics Platform"/>
            <person name="Cuomo C."/>
            <person name="de Hoog S."/>
            <person name="Gorbushina A."/>
            <person name="Stielow B."/>
            <person name="Teixiera M."/>
            <person name="Abouelleil A."/>
            <person name="Chapman S.B."/>
            <person name="Priest M."/>
            <person name="Young S.K."/>
            <person name="Wortman J."/>
            <person name="Nusbaum C."/>
            <person name="Birren B."/>
        </authorList>
    </citation>
    <scope>NUCLEOTIDE SEQUENCE [LARGE SCALE GENOMIC DNA]</scope>
    <source>
        <strain evidence="2 3">CBS 27337</strain>
    </source>
</reference>
<feature type="region of interest" description="Disordered" evidence="1">
    <location>
        <begin position="215"/>
        <end position="239"/>
    </location>
</feature>
<evidence type="ECO:0008006" key="4">
    <source>
        <dbReference type="Google" id="ProtNLM"/>
    </source>
</evidence>
<protein>
    <recommendedName>
        <fullName evidence="4">Peptidase metallopeptidase domain-containing protein</fullName>
    </recommendedName>
</protein>
<proteinExistence type="predicted"/>
<feature type="compositionally biased region" description="Low complexity" evidence="1">
    <location>
        <begin position="1"/>
        <end position="14"/>
    </location>
</feature>
<dbReference type="GO" id="GO:0008237">
    <property type="term" value="F:metallopeptidase activity"/>
    <property type="evidence" value="ECO:0007669"/>
    <property type="project" value="InterPro"/>
</dbReference>
<dbReference type="HOGENOM" id="CLU_069189_1_0_1"/>
<evidence type="ECO:0000256" key="1">
    <source>
        <dbReference type="SAM" id="MobiDB-lite"/>
    </source>
</evidence>
<keyword evidence="3" id="KW-1185">Reference proteome</keyword>
<evidence type="ECO:0000313" key="3">
    <source>
        <dbReference type="Proteomes" id="UP000054266"/>
    </source>
</evidence>
<accession>A0A0D2DUG6</accession>
<name>A0A0D2DUG6_9EURO</name>
<dbReference type="Proteomes" id="UP000054266">
    <property type="component" value="Unassembled WGS sequence"/>
</dbReference>
<evidence type="ECO:0000313" key="2">
    <source>
        <dbReference type="EMBL" id="KIW65737.1"/>
    </source>
</evidence>
<organism evidence="2 3">
    <name type="scientific">Phialophora macrospora</name>
    <dbReference type="NCBI Taxonomy" id="1851006"/>
    <lineage>
        <taxon>Eukaryota</taxon>
        <taxon>Fungi</taxon>
        <taxon>Dikarya</taxon>
        <taxon>Ascomycota</taxon>
        <taxon>Pezizomycotina</taxon>
        <taxon>Eurotiomycetes</taxon>
        <taxon>Chaetothyriomycetidae</taxon>
        <taxon>Chaetothyriales</taxon>
        <taxon>Herpotrichiellaceae</taxon>
        <taxon>Phialophora</taxon>
    </lineage>
</organism>
<feature type="region of interest" description="Disordered" evidence="1">
    <location>
        <begin position="1"/>
        <end position="78"/>
    </location>
</feature>
<dbReference type="SUPFAM" id="SSF55486">
    <property type="entry name" value="Metalloproteases ('zincins'), catalytic domain"/>
    <property type="match status" value="1"/>
</dbReference>
<dbReference type="STRING" id="5601.A0A0D2DUG6"/>
<dbReference type="InterPro" id="IPR024079">
    <property type="entry name" value="MetalloPept_cat_dom_sf"/>
</dbReference>
<dbReference type="Gene3D" id="3.40.390.10">
    <property type="entry name" value="Collagenase (Catalytic Domain)"/>
    <property type="match status" value="1"/>
</dbReference>
<dbReference type="EMBL" id="KN846960">
    <property type="protein sequence ID" value="KIW65737.1"/>
    <property type="molecule type" value="Genomic_DNA"/>
</dbReference>
<gene>
    <name evidence="2" type="ORF">PV04_07963</name>
</gene>